<feature type="transmembrane region" description="Helical" evidence="6">
    <location>
        <begin position="21"/>
        <end position="43"/>
    </location>
</feature>
<comment type="subcellular location">
    <subcellularLocation>
        <location evidence="1">Cell membrane</location>
        <topology evidence="1">Multi-pass membrane protein</topology>
    </subcellularLocation>
</comment>
<keyword evidence="2" id="KW-1003">Cell membrane</keyword>
<sequence>MNKLWIVTMETFLRQIKSWSFVLLILGPFLMFGISIGAGYMGAQSNQGADKIAVISTQPQLRNSFIKSNKDDVNKSVTDKKTATKKMNHNKLAGYLELEIVSGKVSAHYTGTTSLGTGTKSRINNYLMQTQQQLNLANAKLTTGQIKTLQQQPVLKESIKKSAGTANIAKQLSFWITVVMVYIILITYTTITAQEIASEKGTKIMEIIFSSTTAVKYFLGKIFGVMLVILTQVLIYLLGGWGAYVFAQNSSLTKPFMHEYQSLITSVLKNLLSVNLIYLLLGVVIYTILAAFSGALVAKAEDASKAAQPVIMLNLAAFFITFPFQNNLDSMVVKVLSYIPFFSTYFMPLRIINNDASTLEIVLSIVILALSIVLLAGYIGKIYQGLMLQTDDSSFWKRFKRGVSYTK</sequence>
<dbReference type="Pfam" id="PF12698">
    <property type="entry name" value="ABC2_membrane_3"/>
    <property type="match status" value="1"/>
</dbReference>
<keyword evidence="4 6" id="KW-1133">Transmembrane helix</keyword>
<feature type="transmembrane region" description="Helical" evidence="6">
    <location>
        <begin position="361"/>
        <end position="380"/>
    </location>
</feature>
<evidence type="ECO:0000256" key="2">
    <source>
        <dbReference type="ARBA" id="ARBA00022475"/>
    </source>
</evidence>
<gene>
    <name evidence="8" type="ORF">JP39_09930</name>
</gene>
<dbReference type="PANTHER" id="PTHR30294:SF29">
    <property type="entry name" value="MULTIDRUG ABC TRANSPORTER PERMEASE YBHS-RELATED"/>
    <property type="match status" value="1"/>
</dbReference>
<evidence type="ECO:0000256" key="1">
    <source>
        <dbReference type="ARBA" id="ARBA00004651"/>
    </source>
</evidence>
<dbReference type="InterPro" id="IPR013525">
    <property type="entry name" value="ABC2_TM"/>
</dbReference>
<feature type="domain" description="ABC-2 type transporter transmembrane" evidence="7">
    <location>
        <begin position="19"/>
        <end position="375"/>
    </location>
</feature>
<keyword evidence="3 6" id="KW-0812">Transmembrane</keyword>
<dbReference type="PANTHER" id="PTHR30294">
    <property type="entry name" value="MEMBRANE COMPONENT OF ABC TRANSPORTER YHHJ-RELATED"/>
    <property type="match status" value="1"/>
</dbReference>
<feature type="transmembrane region" description="Helical" evidence="6">
    <location>
        <begin position="172"/>
        <end position="197"/>
    </location>
</feature>
<dbReference type="OrthoDB" id="9768837at2"/>
<keyword evidence="9" id="KW-1185">Reference proteome</keyword>
<dbReference type="GO" id="GO:0140359">
    <property type="term" value="F:ABC-type transporter activity"/>
    <property type="evidence" value="ECO:0007669"/>
    <property type="project" value="InterPro"/>
</dbReference>
<evidence type="ECO:0000256" key="5">
    <source>
        <dbReference type="ARBA" id="ARBA00023136"/>
    </source>
</evidence>
<evidence type="ECO:0000259" key="7">
    <source>
        <dbReference type="Pfam" id="PF12698"/>
    </source>
</evidence>
<feature type="transmembrane region" description="Helical" evidence="6">
    <location>
        <begin position="218"/>
        <end position="247"/>
    </location>
</feature>
<dbReference type="Proteomes" id="UP000061546">
    <property type="component" value="Chromosome"/>
</dbReference>
<evidence type="ECO:0000313" key="9">
    <source>
        <dbReference type="Proteomes" id="UP000061546"/>
    </source>
</evidence>
<dbReference type="AlphaFoldDB" id="A0A0K2LEB6"/>
<dbReference type="GO" id="GO:0005886">
    <property type="term" value="C:plasma membrane"/>
    <property type="evidence" value="ECO:0007669"/>
    <property type="project" value="UniProtKB-SubCell"/>
</dbReference>
<keyword evidence="5 6" id="KW-0472">Membrane</keyword>
<protein>
    <submittedName>
        <fullName evidence="8">ABC transporter permease</fullName>
    </submittedName>
</protein>
<reference evidence="8 9" key="1">
    <citation type="submission" date="2015-08" db="EMBL/GenBank/DDBJ databases">
        <title>Genomic sequence of Lactobacillus heilongjiangensis DSM 28069, isolated from Chinese traditional pickle.</title>
        <authorList>
            <person name="Jiang X."/>
            <person name="Zheng B."/>
            <person name="Cheng H."/>
        </authorList>
    </citation>
    <scope>NUCLEOTIDE SEQUENCE [LARGE SCALE GENOMIC DNA]</scope>
    <source>
        <strain evidence="8 9">DSM 28069</strain>
    </source>
</reference>
<evidence type="ECO:0000256" key="6">
    <source>
        <dbReference type="SAM" id="Phobius"/>
    </source>
</evidence>
<feature type="transmembrane region" description="Helical" evidence="6">
    <location>
        <begin position="276"/>
        <end position="297"/>
    </location>
</feature>
<dbReference type="STRING" id="1074467.JP39_09930"/>
<evidence type="ECO:0000313" key="8">
    <source>
        <dbReference type="EMBL" id="ALB29646.1"/>
    </source>
</evidence>
<accession>A0A0K2LEB6</accession>
<feature type="transmembrane region" description="Helical" evidence="6">
    <location>
        <begin position="309"/>
        <end position="325"/>
    </location>
</feature>
<organism evidence="8 9">
    <name type="scientific">Companilactobacillus heilongjiangensis</name>
    <dbReference type="NCBI Taxonomy" id="1074467"/>
    <lineage>
        <taxon>Bacteria</taxon>
        <taxon>Bacillati</taxon>
        <taxon>Bacillota</taxon>
        <taxon>Bacilli</taxon>
        <taxon>Lactobacillales</taxon>
        <taxon>Lactobacillaceae</taxon>
        <taxon>Companilactobacillus</taxon>
    </lineage>
</organism>
<evidence type="ECO:0000256" key="4">
    <source>
        <dbReference type="ARBA" id="ARBA00022989"/>
    </source>
</evidence>
<dbReference type="KEGG" id="lhi:JP39_09930"/>
<evidence type="ECO:0000256" key="3">
    <source>
        <dbReference type="ARBA" id="ARBA00022692"/>
    </source>
</evidence>
<feature type="transmembrane region" description="Helical" evidence="6">
    <location>
        <begin position="331"/>
        <end position="349"/>
    </location>
</feature>
<dbReference type="EMBL" id="CP012559">
    <property type="protein sequence ID" value="ALB29646.1"/>
    <property type="molecule type" value="Genomic_DNA"/>
</dbReference>
<proteinExistence type="predicted"/>
<dbReference type="InterPro" id="IPR051449">
    <property type="entry name" value="ABC-2_transporter_component"/>
</dbReference>
<dbReference type="RefSeq" id="WP_041501228.1">
    <property type="nucleotide sequence ID" value="NZ_BJDV01000005.1"/>
</dbReference>
<name>A0A0K2LEB6_9LACO</name>